<accession>A0A0L0VXP6</accession>
<comment type="caution">
    <text evidence="2">The sequence shown here is derived from an EMBL/GenBank/DDBJ whole genome shotgun (WGS) entry which is preliminary data.</text>
</comment>
<gene>
    <name evidence="2" type="ORF">PSTG_02746</name>
</gene>
<feature type="region of interest" description="Disordered" evidence="1">
    <location>
        <begin position="48"/>
        <end position="72"/>
    </location>
</feature>
<protein>
    <submittedName>
        <fullName evidence="2">Uncharacterized protein</fullName>
    </submittedName>
</protein>
<organism evidence="2 3">
    <name type="scientific">Puccinia striiformis f. sp. tritici PST-78</name>
    <dbReference type="NCBI Taxonomy" id="1165861"/>
    <lineage>
        <taxon>Eukaryota</taxon>
        <taxon>Fungi</taxon>
        <taxon>Dikarya</taxon>
        <taxon>Basidiomycota</taxon>
        <taxon>Pucciniomycotina</taxon>
        <taxon>Pucciniomycetes</taxon>
        <taxon>Pucciniales</taxon>
        <taxon>Pucciniaceae</taxon>
        <taxon>Puccinia</taxon>
    </lineage>
</organism>
<keyword evidence="3" id="KW-1185">Reference proteome</keyword>
<evidence type="ECO:0000256" key="1">
    <source>
        <dbReference type="SAM" id="MobiDB-lite"/>
    </source>
</evidence>
<name>A0A0L0VXP6_9BASI</name>
<dbReference type="EMBL" id="AJIL01000014">
    <property type="protein sequence ID" value="KNF04036.1"/>
    <property type="molecule type" value="Genomic_DNA"/>
</dbReference>
<dbReference type="Proteomes" id="UP000054564">
    <property type="component" value="Unassembled WGS sequence"/>
</dbReference>
<dbReference type="STRING" id="1165861.A0A0L0VXP6"/>
<dbReference type="OrthoDB" id="2502964at2759"/>
<feature type="compositionally biased region" description="Basic and acidic residues" evidence="1">
    <location>
        <begin position="58"/>
        <end position="68"/>
    </location>
</feature>
<reference evidence="3" key="1">
    <citation type="submission" date="2014-03" db="EMBL/GenBank/DDBJ databases">
        <title>The Genome Sequence of Puccinia striiformis f. sp. tritici PST-78.</title>
        <authorList>
            <consortium name="The Broad Institute Genome Sequencing Platform"/>
            <person name="Cuomo C."/>
            <person name="Hulbert S."/>
            <person name="Chen X."/>
            <person name="Walker B."/>
            <person name="Young S.K."/>
            <person name="Zeng Q."/>
            <person name="Gargeya S."/>
            <person name="Fitzgerald M."/>
            <person name="Haas B."/>
            <person name="Abouelleil A."/>
            <person name="Alvarado L."/>
            <person name="Arachchi H.M."/>
            <person name="Berlin A.M."/>
            <person name="Chapman S.B."/>
            <person name="Goldberg J."/>
            <person name="Griggs A."/>
            <person name="Gujja S."/>
            <person name="Hansen M."/>
            <person name="Howarth C."/>
            <person name="Imamovic A."/>
            <person name="Larimer J."/>
            <person name="McCowan C."/>
            <person name="Montmayeur A."/>
            <person name="Murphy C."/>
            <person name="Neiman D."/>
            <person name="Pearson M."/>
            <person name="Priest M."/>
            <person name="Roberts A."/>
            <person name="Saif S."/>
            <person name="Shea T."/>
            <person name="Sisk P."/>
            <person name="Sykes S."/>
            <person name="Wortman J."/>
            <person name="Nusbaum C."/>
            <person name="Birren B."/>
        </authorList>
    </citation>
    <scope>NUCLEOTIDE SEQUENCE [LARGE SCALE GENOMIC DNA]</scope>
    <source>
        <strain evidence="3">race PST-78</strain>
    </source>
</reference>
<sequence length="389" mass="42479">MGVSLVARVEGVGADAFQLIADRLLRDHQAPARERWLAVIRSLRQPIPPIEDAPTVSERQKDASDARNRGRKQRTMYCLRHSGRPGELIAMIEDAEAPNRRAQDATIQRSHLSSPLDPIGVEHHKTTQDGHLAPQNPVKLMSDTILEDAQHKDGDQPPTNTNGAHPENLPIAMTAEHASTDMAVDNAIAPIKNDSDTTTPSHYRVSIVSVPDSFEQLLSSAICAPQTTLIPSAWCPRPNIIAIEGMSWGIYSSSFESEIGPGSNLGPMSSTMSTKESQPDWWIRLGTVTNKGASSGSISLPWLMLELECATSPIELDPSSEFLESVLHALIKPDRQLLVKPFRPTEQDLIEAGLTSEESNLTSSPNPPKTASLRNGYCMLMLAKQESLI</sequence>
<evidence type="ECO:0000313" key="2">
    <source>
        <dbReference type="EMBL" id="KNF04036.1"/>
    </source>
</evidence>
<evidence type="ECO:0000313" key="3">
    <source>
        <dbReference type="Proteomes" id="UP000054564"/>
    </source>
</evidence>
<proteinExistence type="predicted"/>
<dbReference type="AlphaFoldDB" id="A0A0L0VXP6"/>